<dbReference type="EMBL" id="LXQA010655276">
    <property type="protein sequence ID" value="MCI64412.1"/>
    <property type="molecule type" value="Genomic_DNA"/>
</dbReference>
<keyword evidence="1" id="KW-1133">Transmembrane helix</keyword>
<evidence type="ECO:0000313" key="2">
    <source>
        <dbReference type="EMBL" id="MCI64412.1"/>
    </source>
</evidence>
<sequence>MRDCPIVMRLILVRRQPPIACWVRINTDTLVKWKVVSVVVVLFEGVMANGWAVLLRMLDM</sequence>
<keyword evidence="1" id="KW-0812">Transmembrane</keyword>
<accession>A0A392TTM9</accession>
<reference evidence="2 3" key="1">
    <citation type="journal article" date="2018" name="Front. Plant Sci.">
        <title>Red Clover (Trifolium pratense) and Zigzag Clover (T. medium) - A Picture of Genomic Similarities and Differences.</title>
        <authorList>
            <person name="Dluhosova J."/>
            <person name="Istvanek J."/>
            <person name="Nedelnik J."/>
            <person name="Repkova J."/>
        </authorList>
    </citation>
    <scope>NUCLEOTIDE SEQUENCE [LARGE SCALE GENOMIC DNA]</scope>
    <source>
        <strain evidence="3">cv. 10/8</strain>
        <tissue evidence="2">Leaf</tissue>
    </source>
</reference>
<evidence type="ECO:0000313" key="3">
    <source>
        <dbReference type="Proteomes" id="UP000265520"/>
    </source>
</evidence>
<dbReference type="Proteomes" id="UP000265520">
    <property type="component" value="Unassembled WGS sequence"/>
</dbReference>
<organism evidence="2 3">
    <name type="scientific">Trifolium medium</name>
    <dbReference type="NCBI Taxonomy" id="97028"/>
    <lineage>
        <taxon>Eukaryota</taxon>
        <taxon>Viridiplantae</taxon>
        <taxon>Streptophyta</taxon>
        <taxon>Embryophyta</taxon>
        <taxon>Tracheophyta</taxon>
        <taxon>Spermatophyta</taxon>
        <taxon>Magnoliopsida</taxon>
        <taxon>eudicotyledons</taxon>
        <taxon>Gunneridae</taxon>
        <taxon>Pentapetalae</taxon>
        <taxon>rosids</taxon>
        <taxon>fabids</taxon>
        <taxon>Fabales</taxon>
        <taxon>Fabaceae</taxon>
        <taxon>Papilionoideae</taxon>
        <taxon>50 kb inversion clade</taxon>
        <taxon>NPAAA clade</taxon>
        <taxon>Hologalegina</taxon>
        <taxon>IRL clade</taxon>
        <taxon>Trifolieae</taxon>
        <taxon>Trifolium</taxon>
    </lineage>
</organism>
<keyword evidence="1" id="KW-0472">Membrane</keyword>
<keyword evidence="3" id="KW-1185">Reference proteome</keyword>
<dbReference type="AlphaFoldDB" id="A0A392TTM9"/>
<feature type="non-terminal residue" evidence="2">
    <location>
        <position position="60"/>
    </location>
</feature>
<comment type="caution">
    <text evidence="2">The sequence shown here is derived from an EMBL/GenBank/DDBJ whole genome shotgun (WGS) entry which is preliminary data.</text>
</comment>
<feature type="transmembrane region" description="Helical" evidence="1">
    <location>
        <begin position="35"/>
        <end position="55"/>
    </location>
</feature>
<proteinExistence type="predicted"/>
<evidence type="ECO:0000256" key="1">
    <source>
        <dbReference type="SAM" id="Phobius"/>
    </source>
</evidence>
<name>A0A392TTM9_9FABA</name>
<protein>
    <submittedName>
        <fullName evidence="2">Uncharacterized protein</fullName>
    </submittedName>
</protein>